<name>A0A1N7P9C8_9GAMM</name>
<reference evidence="3" key="1">
    <citation type="submission" date="2017-01" db="EMBL/GenBank/DDBJ databases">
        <authorList>
            <person name="Varghese N."/>
            <person name="Submissions S."/>
        </authorList>
    </citation>
    <scope>NUCLEOTIDE SEQUENCE [LARGE SCALE GENOMIC DNA]</scope>
    <source>
        <strain evidence="3">DSM 22306</strain>
    </source>
</reference>
<protein>
    <recommendedName>
        <fullName evidence="1">GmrSD restriction endonucleases N-terminal domain-containing protein</fullName>
    </recommendedName>
</protein>
<evidence type="ECO:0000313" key="2">
    <source>
        <dbReference type="EMBL" id="SIT07245.1"/>
    </source>
</evidence>
<dbReference type="RefSeq" id="WP_054341417.1">
    <property type="nucleotide sequence ID" value="NZ_FTOE01000013.1"/>
</dbReference>
<accession>A0A1N7P9C8</accession>
<keyword evidence="3" id="KW-1185">Reference proteome</keyword>
<organism evidence="2 3">
    <name type="scientific">Neptunomonas antarctica</name>
    <dbReference type="NCBI Taxonomy" id="619304"/>
    <lineage>
        <taxon>Bacteria</taxon>
        <taxon>Pseudomonadati</taxon>
        <taxon>Pseudomonadota</taxon>
        <taxon>Gammaproteobacteria</taxon>
        <taxon>Oceanospirillales</taxon>
        <taxon>Oceanospirillaceae</taxon>
        <taxon>Neptunomonas</taxon>
    </lineage>
</organism>
<feature type="domain" description="GmrSD restriction endonucleases N-terminal" evidence="1">
    <location>
        <begin position="252"/>
        <end position="382"/>
    </location>
</feature>
<proteinExistence type="predicted"/>
<dbReference type="PANTHER" id="PTHR39639:SF1">
    <property type="entry name" value="DUF262 DOMAIN-CONTAINING PROTEIN"/>
    <property type="match status" value="1"/>
</dbReference>
<sequence>MTIEKRELNYQLKKLIGCTLSPINGSAVIIFDGFDNDSDSVFFRNSKNIKIKKKWNFLRILIESLFDFPAINPAQVLDVGPNLIKELVVLLANTCGVGYFKIQGVIYLTLESDEHCLCSVSELLPGQASQLISRVNKFESLDRKYLLKELVDVYNTLNIINKNLSDDDNNSSSIKTLLNQMKYFKEQSDAVFDGSSLDVIDENNFDDNYKNTELDEEGEELNDEKFDPSKLNIKTSTPTIDLMMSRIRFKEIILNPDFQRNDRIWKDSDKSALIESILLKIPIPVFYMSARKESEWLVVDGLQRLTTMYDYINDKFSLKGLKILDNYNGLKFSEFPRSLTRRITETELVVHVIQSGSPATATTQIFQRINTRGEKLSQQEIRCSINVGYSTQLLRELAEGDDFINATNGSINPKRMNDLEYVLRFCAFYLENNYSNVKIKNMDSFLIDTMIFLNNEGNGSNVVAKMKCDFSKAMKAARLLFGSFAFRKKHTQSIGNGINKALFETWSVCLARLSENDINVLLSKNKKLLNNFDKIMTNQLTLSSWSSHENSDKDFEFSISQSTSKVEMIKYRYESIDELIKMTILS</sequence>
<dbReference type="InterPro" id="IPR004919">
    <property type="entry name" value="GmrSD_N"/>
</dbReference>
<dbReference type="AlphaFoldDB" id="A0A1N7P9C8"/>
<dbReference type="STRING" id="619304.SAMN05421760_11365"/>
<dbReference type="Pfam" id="PF03235">
    <property type="entry name" value="GmrSD_N"/>
    <property type="match status" value="1"/>
</dbReference>
<evidence type="ECO:0000313" key="3">
    <source>
        <dbReference type="Proteomes" id="UP000185999"/>
    </source>
</evidence>
<dbReference type="OrthoDB" id="7802453at2"/>
<dbReference type="PANTHER" id="PTHR39639">
    <property type="entry name" value="CHROMOSOME 16, WHOLE GENOME SHOTGUN SEQUENCE"/>
    <property type="match status" value="1"/>
</dbReference>
<gene>
    <name evidence="2" type="ORF">SAMN05421760_11365</name>
</gene>
<evidence type="ECO:0000259" key="1">
    <source>
        <dbReference type="Pfam" id="PF03235"/>
    </source>
</evidence>
<dbReference type="EMBL" id="FTOE01000013">
    <property type="protein sequence ID" value="SIT07245.1"/>
    <property type="molecule type" value="Genomic_DNA"/>
</dbReference>
<dbReference type="Proteomes" id="UP000185999">
    <property type="component" value="Unassembled WGS sequence"/>
</dbReference>